<keyword evidence="2" id="KW-1185">Reference proteome</keyword>
<protein>
    <submittedName>
        <fullName evidence="1">Uncharacterized protein</fullName>
    </submittedName>
</protein>
<name>A0AAV7QDV7_PLEWA</name>
<accession>A0AAV7QDV7</accession>
<gene>
    <name evidence="1" type="ORF">NDU88_004090</name>
</gene>
<dbReference type="EMBL" id="JANPWB010000010">
    <property type="protein sequence ID" value="KAJ1137692.1"/>
    <property type="molecule type" value="Genomic_DNA"/>
</dbReference>
<evidence type="ECO:0000313" key="2">
    <source>
        <dbReference type="Proteomes" id="UP001066276"/>
    </source>
</evidence>
<reference evidence="1" key="1">
    <citation type="journal article" date="2022" name="bioRxiv">
        <title>Sequencing and chromosome-scale assembly of the giantPleurodeles waltlgenome.</title>
        <authorList>
            <person name="Brown T."/>
            <person name="Elewa A."/>
            <person name="Iarovenko S."/>
            <person name="Subramanian E."/>
            <person name="Araus A.J."/>
            <person name="Petzold A."/>
            <person name="Susuki M."/>
            <person name="Suzuki K.-i.T."/>
            <person name="Hayashi T."/>
            <person name="Toyoda A."/>
            <person name="Oliveira C."/>
            <person name="Osipova E."/>
            <person name="Leigh N.D."/>
            <person name="Simon A."/>
            <person name="Yun M.H."/>
        </authorList>
    </citation>
    <scope>NUCLEOTIDE SEQUENCE</scope>
    <source>
        <strain evidence="1">20211129_DDA</strain>
        <tissue evidence="1">Liver</tissue>
    </source>
</reference>
<proteinExistence type="predicted"/>
<organism evidence="1 2">
    <name type="scientific">Pleurodeles waltl</name>
    <name type="common">Iberian ribbed newt</name>
    <dbReference type="NCBI Taxonomy" id="8319"/>
    <lineage>
        <taxon>Eukaryota</taxon>
        <taxon>Metazoa</taxon>
        <taxon>Chordata</taxon>
        <taxon>Craniata</taxon>
        <taxon>Vertebrata</taxon>
        <taxon>Euteleostomi</taxon>
        <taxon>Amphibia</taxon>
        <taxon>Batrachia</taxon>
        <taxon>Caudata</taxon>
        <taxon>Salamandroidea</taxon>
        <taxon>Salamandridae</taxon>
        <taxon>Pleurodelinae</taxon>
        <taxon>Pleurodeles</taxon>
    </lineage>
</organism>
<evidence type="ECO:0000313" key="1">
    <source>
        <dbReference type="EMBL" id="KAJ1137692.1"/>
    </source>
</evidence>
<dbReference type="AlphaFoldDB" id="A0AAV7QDV7"/>
<comment type="caution">
    <text evidence="1">The sequence shown here is derived from an EMBL/GenBank/DDBJ whole genome shotgun (WGS) entry which is preliminary data.</text>
</comment>
<sequence length="168" mass="17186">MAPACSGAHLRALSVPVLNVDTGPPWIGVHRFHPLPAQFGACSPDPGRAPWHTVSARSQLTSESASGVQYPICPGANSNSGHRLWSGSVTPGLTSASWVTGPLPAGLAPASESPAARGPSGRWLSGSPIPLGITRLRPEWAPQFFSALSGSPALQLRDAPGLGSGFKG</sequence>
<dbReference type="Proteomes" id="UP001066276">
    <property type="component" value="Chromosome 6"/>
</dbReference>